<accession>A0A1Y2DIG7</accession>
<evidence type="ECO:0000313" key="3">
    <source>
        <dbReference type="Proteomes" id="UP000193467"/>
    </source>
</evidence>
<protein>
    <submittedName>
        <fullName evidence="2">Uncharacterized protein</fullName>
    </submittedName>
</protein>
<feature type="compositionally biased region" description="Polar residues" evidence="1">
    <location>
        <begin position="217"/>
        <end position="232"/>
    </location>
</feature>
<dbReference type="InParanoid" id="A0A1Y2DIG7"/>
<comment type="caution">
    <text evidence="2">The sequence shown here is derived from an EMBL/GenBank/DDBJ whole genome shotgun (WGS) entry which is preliminary data.</text>
</comment>
<organism evidence="2 3">
    <name type="scientific">Leucosporidium creatinivorum</name>
    <dbReference type="NCBI Taxonomy" id="106004"/>
    <lineage>
        <taxon>Eukaryota</taxon>
        <taxon>Fungi</taxon>
        <taxon>Dikarya</taxon>
        <taxon>Basidiomycota</taxon>
        <taxon>Pucciniomycotina</taxon>
        <taxon>Microbotryomycetes</taxon>
        <taxon>Leucosporidiales</taxon>
        <taxon>Leucosporidium</taxon>
    </lineage>
</organism>
<evidence type="ECO:0000313" key="2">
    <source>
        <dbReference type="EMBL" id="ORY59023.1"/>
    </source>
</evidence>
<dbReference type="OrthoDB" id="6287725at2759"/>
<dbReference type="EMBL" id="MCGR01000077">
    <property type="protein sequence ID" value="ORY59023.1"/>
    <property type="molecule type" value="Genomic_DNA"/>
</dbReference>
<sequence>MPITAEQAALWSPPGHADSLHPIPQGRLTVLQCRQILDTTVAVVRCFVPAPGIPAIFLSVTTREQHLCTFIMDKEQSRRSSMRRMRDRSAGLPAAADDGAFRRGYGHENEVSAQNTNVPFLRLMYNPDAVNRMLPYIREAVQWMTSGGSNQRNFVPMLYLGFRDWETSSAWTRGETLIAARAYKERVAVAYLTHLLSQQPALVEGREEAHSLAHAPSLTSRQAQRSGVSQSELRARWA</sequence>
<name>A0A1Y2DIG7_9BASI</name>
<reference evidence="2 3" key="1">
    <citation type="submission" date="2016-07" db="EMBL/GenBank/DDBJ databases">
        <title>Pervasive Adenine N6-methylation of Active Genes in Fungi.</title>
        <authorList>
            <consortium name="DOE Joint Genome Institute"/>
            <person name="Mondo S.J."/>
            <person name="Dannebaum R.O."/>
            <person name="Kuo R.C."/>
            <person name="Labutti K."/>
            <person name="Haridas S."/>
            <person name="Kuo A."/>
            <person name="Salamov A."/>
            <person name="Ahrendt S.R."/>
            <person name="Lipzen A."/>
            <person name="Sullivan W."/>
            <person name="Andreopoulos W.B."/>
            <person name="Clum A."/>
            <person name="Lindquist E."/>
            <person name="Daum C."/>
            <person name="Ramamoorthy G.K."/>
            <person name="Gryganskyi A."/>
            <person name="Culley D."/>
            <person name="Magnuson J.K."/>
            <person name="James T.Y."/>
            <person name="O'Malley M.A."/>
            <person name="Stajich J.E."/>
            <person name="Spatafora J.W."/>
            <person name="Visel A."/>
            <person name="Grigoriev I.V."/>
        </authorList>
    </citation>
    <scope>NUCLEOTIDE SEQUENCE [LARGE SCALE GENOMIC DNA]</scope>
    <source>
        <strain evidence="2 3">62-1032</strain>
    </source>
</reference>
<evidence type="ECO:0000256" key="1">
    <source>
        <dbReference type="SAM" id="MobiDB-lite"/>
    </source>
</evidence>
<gene>
    <name evidence="2" type="ORF">BCR35DRAFT_355335</name>
</gene>
<dbReference type="AlphaFoldDB" id="A0A1Y2DIG7"/>
<proteinExistence type="predicted"/>
<feature type="region of interest" description="Disordered" evidence="1">
    <location>
        <begin position="213"/>
        <end position="238"/>
    </location>
</feature>
<keyword evidence="3" id="KW-1185">Reference proteome</keyword>
<dbReference type="Proteomes" id="UP000193467">
    <property type="component" value="Unassembled WGS sequence"/>
</dbReference>